<dbReference type="EMBL" id="JBHSUS010000001">
    <property type="protein sequence ID" value="MFC6439174.1"/>
    <property type="molecule type" value="Genomic_DNA"/>
</dbReference>
<dbReference type="Proteomes" id="UP001596364">
    <property type="component" value="Unassembled WGS sequence"/>
</dbReference>
<dbReference type="NCBIfam" id="TIGR02532">
    <property type="entry name" value="IV_pilin_GFxxxE"/>
    <property type="match status" value="1"/>
</dbReference>
<accession>A0ABW1XKJ6</accession>
<keyword evidence="1" id="KW-0472">Membrane</keyword>
<evidence type="ECO:0000313" key="3">
    <source>
        <dbReference type="Proteomes" id="UP001596364"/>
    </source>
</evidence>
<keyword evidence="1" id="KW-0812">Transmembrane</keyword>
<keyword evidence="3" id="KW-1185">Reference proteome</keyword>
<dbReference type="Pfam" id="PF07963">
    <property type="entry name" value="N_methyl"/>
    <property type="match status" value="1"/>
</dbReference>
<evidence type="ECO:0000313" key="2">
    <source>
        <dbReference type="EMBL" id="MFC6439174.1"/>
    </source>
</evidence>
<sequence>MESGTFRAQSSPHITQQGLGLIEVLITLFILSIGLLGVASLQLVGSFTNSAALNRSDATMQVQQLSERLQASALQSLSAPGRIVDNQYFAADNWNFAGLACDESNPWQCHCTARPVAIPDCDANQCSTAEMARYDGWQVSCAAVKSNPSAQLAVTCADINALDGQSCSAGSTLQIILRWPTTSWQGANRIDNPDCAIDGSEHADCVVVRLIL</sequence>
<keyword evidence="1" id="KW-1133">Transmembrane helix</keyword>
<gene>
    <name evidence="2" type="ORF">ACFP85_03260</name>
</gene>
<proteinExistence type="predicted"/>
<evidence type="ECO:0000256" key="1">
    <source>
        <dbReference type="SAM" id="Phobius"/>
    </source>
</evidence>
<comment type="caution">
    <text evidence="2">The sequence shown here is derived from an EMBL/GenBank/DDBJ whole genome shotgun (WGS) entry which is preliminary data.</text>
</comment>
<feature type="transmembrane region" description="Helical" evidence="1">
    <location>
        <begin position="21"/>
        <end position="44"/>
    </location>
</feature>
<dbReference type="InterPro" id="IPR012902">
    <property type="entry name" value="N_methyl_site"/>
</dbReference>
<name>A0ABW1XKJ6_9ALTE</name>
<organism evidence="2 3">
    <name type="scientific">Pseudobowmanella zhangzhouensis</name>
    <dbReference type="NCBI Taxonomy" id="1537679"/>
    <lineage>
        <taxon>Bacteria</taxon>
        <taxon>Pseudomonadati</taxon>
        <taxon>Pseudomonadota</taxon>
        <taxon>Gammaproteobacteria</taxon>
        <taxon>Alteromonadales</taxon>
        <taxon>Alteromonadaceae</taxon>
    </lineage>
</organism>
<protein>
    <submittedName>
        <fullName evidence="2">Prepilin-type N-terminal cleavage/methylation domain-containing protein</fullName>
    </submittedName>
</protein>
<reference evidence="3" key="1">
    <citation type="journal article" date="2019" name="Int. J. Syst. Evol. Microbiol.">
        <title>The Global Catalogue of Microorganisms (GCM) 10K type strain sequencing project: providing services to taxonomists for standard genome sequencing and annotation.</title>
        <authorList>
            <consortium name="The Broad Institute Genomics Platform"/>
            <consortium name="The Broad Institute Genome Sequencing Center for Infectious Disease"/>
            <person name="Wu L."/>
            <person name="Ma J."/>
        </authorList>
    </citation>
    <scope>NUCLEOTIDE SEQUENCE [LARGE SCALE GENOMIC DNA]</scope>
    <source>
        <strain evidence="3">CGMCC 1.16031</strain>
    </source>
</reference>
<dbReference type="RefSeq" id="WP_131259285.1">
    <property type="nucleotide sequence ID" value="NZ_JBHSUS010000001.1"/>
</dbReference>